<dbReference type="AlphaFoldDB" id="A0A5N4B7T4"/>
<gene>
    <name evidence="4" type="ORF">PPYR_02390</name>
</gene>
<evidence type="ECO:0000259" key="3">
    <source>
        <dbReference type="Pfam" id="PF13359"/>
    </source>
</evidence>
<evidence type="ECO:0000256" key="1">
    <source>
        <dbReference type="ARBA" id="ARBA00001968"/>
    </source>
</evidence>
<name>A0A5N4B7T4_PHOPY</name>
<evidence type="ECO:0000313" key="5">
    <source>
        <dbReference type="Proteomes" id="UP000327044"/>
    </source>
</evidence>
<dbReference type="EMBL" id="VVIM01000001">
    <property type="protein sequence ID" value="KAB0805420.1"/>
    <property type="molecule type" value="Genomic_DNA"/>
</dbReference>
<organism evidence="4 5">
    <name type="scientific">Photinus pyralis</name>
    <name type="common">Common eastern firefly</name>
    <name type="synonym">Lampyris pyralis</name>
    <dbReference type="NCBI Taxonomy" id="7054"/>
    <lineage>
        <taxon>Eukaryota</taxon>
        <taxon>Metazoa</taxon>
        <taxon>Ecdysozoa</taxon>
        <taxon>Arthropoda</taxon>
        <taxon>Hexapoda</taxon>
        <taxon>Insecta</taxon>
        <taxon>Pterygota</taxon>
        <taxon>Neoptera</taxon>
        <taxon>Endopterygota</taxon>
        <taxon>Coleoptera</taxon>
        <taxon>Polyphaga</taxon>
        <taxon>Elateriformia</taxon>
        <taxon>Elateroidea</taxon>
        <taxon>Lampyridae</taxon>
        <taxon>Lampyrinae</taxon>
        <taxon>Photinus</taxon>
    </lineage>
</organism>
<dbReference type="Proteomes" id="UP000327044">
    <property type="component" value="Unassembled WGS sequence"/>
</dbReference>
<proteinExistence type="predicted"/>
<feature type="domain" description="DDE Tnp4" evidence="3">
    <location>
        <begin position="29"/>
        <end position="138"/>
    </location>
</feature>
<dbReference type="InParanoid" id="A0A5N4B7T4"/>
<evidence type="ECO:0000256" key="2">
    <source>
        <dbReference type="ARBA" id="ARBA00022723"/>
    </source>
</evidence>
<dbReference type="GO" id="GO:0046872">
    <property type="term" value="F:metal ion binding"/>
    <property type="evidence" value="ECO:0007669"/>
    <property type="project" value="UniProtKB-KW"/>
</dbReference>
<evidence type="ECO:0000313" key="4">
    <source>
        <dbReference type="EMBL" id="KAB0805420.1"/>
    </source>
</evidence>
<comment type="cofactor">
    <cofactor evidence="1">
        <name>a divalent metal cation</name>
        <dbReference type="ChEBI" id="CHEBI:60240"/>
    </cofactor>
</comment>
<dbReference type="Pfam" id="PF13359">
    <property type="entry name" value="DDE_Tnp_4"/>
    <property type="match status" value="1"/>
</dbReference>
<keyword evidence="2" id="KW-0479">Metal-binding</keyword>
<reference evidence="4 5" key="1">
    <citation type="journal article" date="2018" name="Elife">
        <title>Firefly genomes illuminate parallel origins of bioluminescence in beetles.</title>
        <authorList>
            <person name="Fallon T.R."/>
            <person name="Lower S.E."/>
            <person name="Chang C.H."/>
            <person name="Bessho-Uehara M."/>
            <person name="Martin G.J."/>
            <person name="Bewick A.J."/>
            <person name="Behringer M."/>
            <person name="Debat H.J."/>
            <person name="Wong I."/>
            <person name="Day J.C."/>
            <person name="Suvorov A."/>
            <person name="Silva C.J."/>
            <person name="Stanger-Hall K.F."/>
            <person name="Hall D.W."/>
            <person name="Schmitz R.J."/>
            <person name="Nelson D.R."/>
            <person name="Lewis S.M."/>
            <person name="Shigenobu S."/>
            <person name="Bybee S.M."/>
            <person name="Larracuente A.M."/>
            <person name="Oba Y."/>
            <person name="Weng J.K."/>
        </authorList>
    </citation>
    <scope>NUCLEOTIDE SEQUENCE [LARGE SCALE GENOMIC DNA]</scope>
    <source>
        <strain evidence="4">1611_PpyrPB1</strain>
        <tissue evidence="4">Whole body</tissue>
    </source>
</reference>
<dbReference type="InterPro" id="IPR027806">
    <property type="entry name" value="HARBI1_dom"/>
</dbReference>
<protein>
    <recommendedName>
        <fullName evidence="3">DDE Tnp4 domain-containing protein</fullName>
    </recommendedName>
</protein>
<accession>A0A5N4B7T4</accession>
<keyword evidence="5" id="KW-1185">Reference proteome</keyword>
<comment type="caution">
    <text evidence="4">The sequence shown here is derived from an EMBL/GenBank/DDBJ whole genome shotgun (WGS) entry which is preliminary data.</text>
</comment>
<sequence length="170" mass="19158">MSDPSADMLKNSAERFKLKWNFDHCMGAIDGKHIQIKAPPKSGSSYFNYKKTFSIVLLAVVDADYRFLMIDVGSKGRFSDGGIFSSSFIGRRLRQGINLPEDEPLYASGSAMPYVVVGDEAFPLLKHLMRPYPGRNLAIEEGIFQLSTIKSSQNFRECVWNFILQVESTF</sequence>